<dbReference type="STRING" id="1302687.SAMN05444267_102130"/>
<dbReference type="OrthoDB" id="604691at2"/>
<gene>
    <name evidence="1" type="ORF">SAMN05444267_102130</name>
</gene>
<dbReference type="Proteomes" id="UP000184364">
    <property type="component" value="Unassembled WGS sequence"/>
</dbReference>
<dbReference type="Pfam" id="PF18939">
    <property type="entry name" value="DUF5686"/>
    <property type="match status" value="1"/>
</dbReference>
<name>A0A1M7C2Z8_9FLAO</name>
<dbReference type="EMBL" id="FRAV01000021">
    <property type="protein sequence ID" value="SHL61547.1"/>
    <property type="molecule type" value="Genomic_DNA"/>
</dbReference>
<protein>
    <recommendedName>
        <fullName evidence="3">CarboxypepD_reg-like domain-containing protein</fullName>
    </recommendedName>
</protein>
<evidence type="ECO:0000313" key="1">
    <source>
        <dbReference type="EMBL" id="SHL61547.1"/>
    </source>
</evidence>
<accession>A0A1M7C2Z8</accession>
<dbReference type="InterPro" id="IPR043741">
    <property type="entry name" value="DUF5686"/>
</dbReference>
<dbReference type="AlphaFoldDB" id="A0A1M7C2Z8"/>
<proteinExistence type="predicted"/>
<evidence type="ECO:0000313" key="2">
    <source>
        <dbReference type="Proteomes" id="UP000184364"/>
    </source>
</evidence>
<reference evidence="2" key="1">
    <citation type="submission" date="2016-11" db="EMBL/GenBank/DDBJ databases">
        <authorList>
            <person name="Varghese N."/>
            <person name="Submissions S."/>
        </authorList>
    </citation>
    <scope>NUCLEOTIDE SEQUENCE [LARGE SCALE GENOMIC DNA]</scope>
    <source>
        <strain evidence="2">DSM 26899</strain>
    </source>
</reference>
<keyword evidence="2" id="KW-1185">Reference proteome</keyword>
<organism evidence="1 2">
    <name type="scientific">Chryseobacterium polytrichastri</name>
    <dbReference type="NCBI Taxonomy" id="1302687"/>
    <lineage>
        <taxon>Bacteria</taxon>
        <taxon>Pseudomonadati</taxon>
        <taxon>Bacteroidota</taxon>
        <taxon>Flavobacteriia</taxon>
        <taxon>Flavobacteriales</taxon>
        <taxon>Weeksellaceae</taxon>
        <taxon>Chryseobacterium group</taxon>
        <taxon>Chryseobacterium</taxon>
    </lineage>
</organism>
<evidence type="ECO:0008006" key="3">
    <source>
        <dbReference type="Google" id="ProtNLM"/>
    </source>
</evidence>
<sequence>MTKLLSPLFLFFTVLFFGQTQLKVFNKNNKQPIQNVAVYCDDNLLGKTNHEGILSFKTKCKKVEILASNFEDALAEVKKSMEVSMKPLSEKLDNIDRVVITDKSDARALKILDEVNKRAKENSPKSLDTYNFKSYTKFSIDVDKDSIDTFKNFLAIRKDSLSKVDHKAFKQKEKDKKDSLTTEDFLTATEESQMFLWEKATEYKYSKSFGEKTNIIDNKMSGFKNPIYEALAINISNLDRTPRQLRPENRKLFNFYLSDTLQLDGRKTYVIKFKEITDKKKQNPRKFNGKIFIDSQTYALKKFESINKKQNEGNIVSVWKPIDGKWFLDYEDIKLKMGNQSFNTSKKDSLKPGEKTKYNKKKFGNYLYVKNRFFDFELNQQQKASEFKGYSLEMKNSDGSLLNQYRTDSLTARESLTYTKIDSFVQKHDFEKKLNTLTQLMRGNIRYKMIDFDITKLFSYDKYQGLRLGAGLKLNEKFNKTFSPDGYFGYGFKDHTWKYGLGLDVKLSDKRTSIFRIDYVDDVFAAGRFSNNMWDMIMKITDMNLDLHNGTFYKNQKWGASFLYDVSNSLSMKIAVNKEKQQALFNYQYKNLGSHFDNTSATLSLKYSPNDKNIMTPSGKFTYEKSYPQIFMNYEKGFETLGGELDYHRLDALIIHQFRSKLGYTNIKLFGGISSGNAPIWKNFEIAGQNDTNVDKWYSNISTPSNMGFATMPSGTFFVDKFVAFKVSQSLPFRFKTLGKKYSTIEIEYQSAIGNLKNREDHQFQFQVLDHYYQEVGFMWNRFLGRSLDVGLSYRLGYYQTSQFKDNVGIKFRLNVL</sequence>
<dbReference type="RefSeq" id="WP_073293766.1">
    <property type="nucleotide sequence ID" value="NZ_FRAV01000021.1"/>
</dbReference>